<accession>A0A9D4K0U9</accession>
<organism evidence="1 2">
    <name type="scientific">Dreissena polymorpha</name>
    <name type="common">Zebra mussel</name>
    <name type="synonym">Mytilus polymorpha</name>
    <dbReference type="NCBI Taxonomy" id="45954"/>
    <lineage>
        <taxon>Eukaryota</taxon>
        <taxon>Metazoa</taxon>
        <taxon>Spiralia</taxon>
        <taxon>Lophotrochozoa</taxon>
        <taxon>Mollusca</taxon>
        <taxon>Bivalvia</taxon>
        <taxon>Autobranchia</taxon>
        <taxon>Heteroconchia</taxon>
        <taxon>Euheterodonta</taxon>
        <taxon>Imparidentia</taxon>
        <taxon>Neoheterodontei</taxon>
        <taxon>Myida</taxon>
        <taxon>Dreissenoidea</taxon>
        <taxon>Dreissenidae</taxon>
        <taxon>Dreissena</taxon>
    </lineage>
</organism>
<name>A0A9D4K0U9_DREPO</name>
<keyword evidence="2" id="KW-1185">Reference proteome</keyword>
<dbReference type="EMBL" id="JAIWYP010000004">
    <property type="protein sequence ID" value="KAH3832070.1"/>
    <property type="molecule type" value="Genomic_DNA"/>
</dbReference>
<evidence type="ECO:0000313" key="2">
    <source>
        <dbReference type="Proteomes" id="UP000828390"/>
    </source>
</evidence>
<sequence length="63" mass="7081">MVTCQNQASFQRLMVAWMRSCRQTSVALTLRTHSLDMCCMQAMQSSLKTHLCSNACILHSVST</sequence>
<reference evidence="1" key="2">
    <citation type="submission" date="2020-11" db="EMBL/GenBank/DDBJ databases">
        <authorList>
            <person name="McCartney M.A."/>
            <person name="Auch B."/>
            <person name="Kono T."/>
            <person name="Mallez S."/>
            <person name="Becker A."/>
            <person name="Gohl D.M."/>
            <person name="Silverstein K.A.T."/>
            <person name="Koren S."/>
            <person name="Bechman K.B."/>
            <person name="Herman A."/>
            <person name="Abrahante J.E."/>
            <person name="Garbe J."/>
        </authorList>
    </citation>
    <scope>NUCLEOTIDE SEQUENCE</scope>
    <source>
        <strain evidence="1">Duluth1</strain>
        <tissue evidence="1">Whole animal</tissue>
    </source>
</reference>
<evidence type="ECO:0000313" key="1">
    <source>
        <dbReference type="EMBL" id="KAH3832070.1"/>
    </source>
</evidence>
<dbReference type="Proteomes" id="UP000828390">
    <property type="component" value="Unassembled WGS sequence"/>
</dbReference>
<reference evidence="1" key="1">
    <citation type="journal article" date="2019" name="bioRxiv">
        <title>The Genome of the Zebra Mussel, Dreissena polymorpha: A Resource for Invasive Species Research.</title>
        <authorList>
            <person name="McCartney M.A."/>
            <person name="Auch B."/>
            <person name="Kono T."/>
            <person name="Mallez S."/>
            <person name="Zhang Y."/>
            <person name="Obille A."/>
            <person name="Becker A."/>
            <person name="Abrahante J.E."/>
            <person name="Garbe J."/>
            <person name="Badalamenti J.P."/>
            <person name="Herman A."/>
            <person name="Mangelson H."/>
            <person name="Liachko I."/>
            <person name="Sullivan S."/>
            <person name="Sone E.D."/>
            <person name="Koren S."/>
            <person name="Silverstein K.A.T."/>
            <person name="Beckman K.B."/>
            <person name="Gohl D.M."/>
        </authorList>
    </citation>
    <scope>NUCLEOTIDE SEQUENCE</scope>
    <source>
        <strain evidence="1">Duluth1</strain>
        <tissue evidence="1">Whole animal</tissue>
    </source>
</reference>
<proteinExistence type="predicted"/>
<gene>
    <name evidence="1" type="ORF">DPMN_105346</name>
</gene>
<dbReference type="AlphaFoldDB" id="A0A9D4K0U9"/>
<comment type="caution">
    <text evidence="1">The sequence shown here is derived from an EMBL/GenBank/DDBJ whole genome shotgun (WGS) entry which is preliminary data.</text>
</comment>
<protein>
    <submittedName>
        <fullName evidence="1">Uncharacterized protein</fullName>
    </submittedName>
</protein>